<gene>
    <name evidence="6" type="ORF">N656DRAFT_252638</name>
</gene>
<keyword evidence="7" id="KW-1185">Reference proteome</keyword>
<evidence type="ECO:0000259" key="5">
    <source>
        <dbReference type="Pfam" id="PF01765"/>
    </source>
</evidence>
<dbReference type="Pfam" id="PF01765">
    <property type="entry name" value="RRF"/>
    <property type="match status" value="1"/>
</dbReference>
<dbReference type="GO" id="GO:0006412">
    <property type="term" value="P:translation"/>
    <property type="evidence" value="ECO:0007669"/>
    <property type="project" value="UniProtKB-KW"/>
</dbReference>
<evidence type="ECO:0000313" key="6">
    <source>
        <dbReference type="EMBL" id="KAK4116475.1"/>
    </source>
</evidence>
<dbReference type="PANTHER" id="PTHR20982:SF3">
    <property type="entry name" value="MITOCHONDRIAL RIBOSOME RECYCLING FACTOR PSEUDO 1"/>
    <property type="match status" value="1"/>
</dbReference>
<evidence type="ECO:0000256" key="1">
    <source>
        <dbReference type="ARBA" id="ARBA00005912"/>
    </source>
</evidence>
<dbReference type="GeneID" id="89933131"/>
<comment type="similarity">
    <text evidence="1">Belongs to the RRF family.</text>
</comment>
<sequence>MIRLRAVDTLLSSATIPHRTLSRCFLHRQIETNFQLVPRLGSSRPNHVPQHPTIRRPFSHTTCRKRRNRNENTPPAAPATTDEGELKPEPIINPYDFTDLHDAYRALEKRFVDELKQLRSGGKGFAEAIGAVPVRVDKKSPQVFPLRELATVAPLGGRRWSILAFEESSVKPIMSAVQRSDHFNQQPQRSEDNPLELVMTVEPERADALSRRAMDICNAWRNRVREETHNRGEKTKKYYRQRRITSDDLHRLKEKAKKFQDEQMKIIQAKEKEVVQLIMARSS</sequence>
<dbReference type="Proteomes" id="UP001302812">
    <property type="component" value="Unassembled WGS sequence"/>
</dbReference>
<dbReference type="GO" id="GO:0005739">
    <property type="term" value="C:mitochondrion"/>
    <property type="evidence" value="ECO:0007669"/>
    <property type="project" value="TreeGrafter"/>
</dbReference>
<protein>
    <submittedName>
        <fullName evidence="6">Ribosome recycling factor</fullName>
    </submittedName>
</protein>
<keyword evidence="2" id="KW-0648">Protein biosynthesis</keyword>
<comment type="function">
    <text evidence="3">Necessary for protein synthesis in mitochondria. Functions as a ribosome recycling factor in mitochondria.</text>
</comment>
<dbReference type="AlphaFoldDB" id="A0AAN6TL80"/>
<evidence type="ECO:0000256" key="2">
    <source>
        <dbReference type="ARBA" id="ARBA00022917"/>
    </source>
</evidence>
<accession>A0AAN6TL80</accession>
<dbReference type="Gene3D" id="1.10.132.20">
    <property type="entry name" value="Ribosome-recycling factor"/>
    <property type="match status" value="1"/>
</dbReference>
<feature type="domain" description="Ribosome recycling factor" evidence="5">
    <location>
        <begin position="113"/>
        <end position="279"/>
    </location>
</feature>
<dbReference type="RefSeq" id="XP_064674045.1">
    <property type="nucleotide sequence ID" value="XM_064809008.1"/>
</dbReference>
<dbReference type="SUPFAM" id="SSF55194">
    <property type="entry name" value="Ribosome recycling factor, RRF"/>
    <property type="match status" value="1"/>
</dbReference>
<name>A0AAN6TL80_9PEZI</name>
<dbReference type="InterPro" id="IPR002661">
    <property type="entry name" value="Ribosome_recyc_fac"/>
</dbReference>
<proteinExistence type="inferred from homology"/>
<dbReference type="InterPro" id="IPR036191">
    <property type="entry name" value="RRF_sf"/>
</dbReference>
<evidence type="ECO:0000313" key="7">
    <source>
        <dbReference type="Proteomes" id="UP001302812"/>
    </source>
</evidence>
<dbReference type="Gene3D" id="3.30.1360.40">
    <property type="match status" value="1"/>
</dbReference>
<reference evidence="6" key="1">
    <citation type="journal article" date="2023" name="Mol. Phylogenet. Evol.">
        <title>Genome-scale phylogeny and comparative genomics of the fungal order Sordariales.</title>
        <authorList>
            <person name="Hensen N."/>
            <person name="Bonometti L."/>
            <person name="Westerberg I."/>
            <person name="Brannstrom I.O."/>
            <person name="Guillou S."/>
            <person name="Cros-Aarteil S."/>
            <person name="Calhoun S."/>
            <person name="Haridas S."/>
            <person name="Kuo A."/>
            <person name="Mondo S."/>
            <person name="Pangilinan J."/>
            <person name="Riley R."/>
            <person name="LaButti K."/>
            <person name="Andreopoulos B."/>
            <person name="Lipzen A."/>
            <person name="Chen C."/>
            <person name="Yan M."/>
            <person name="Daum C."/>
            <person name="Ng V."/>
            <person name="Clum A."/>
            <person name="Steindorff A."/>
            <person name="Ohm R.A."/>
            <person name="Martin F."/>
            <person name="Silar P."/>
            <person name="Natvig D.O."/>
            <person name="Lalanne C."/>
            <person name="Gautier V."/>
            <person name="Ament-Velasquez S.L."/>
            <person name="Kruys A."/>
            <person name="Hutchinson M.I."/>
            <person name="Powell A.J."/>
            <person name="Barry K."/>
            <person name="Miller A.N."/>
            <person name="Grigoriev I.V."/>
            <person name="Debuchy R."/>
            <person name="Gladieux P."/>
            <person name="Hiltunen Thoren M."/>
            <person name="Johannesson H."/>
        </authorList>
    </citation>
    <scope>NUCLEOTIDE SEQUENCE</scope>
    <source>
        <strain evidence="6">CBS 508.74</strain>
    </source>
</reference>
<comment type="caution">
    <text evidence="6">The sequence shown here is derived from an EMBL/GenBank/DDBJ whole genome shotgun (WGS) entry which is preliminary data.</text>
</comment>
<evidence type="ECO:0000256" key="3">
    <source>
        <dbReference type="ARBA" id="ARBA00024909"/>
    </source>
</evidence>
<dbReference type="InterPro" id="IPR023584">
    <property type="entry name" value="Ribosome_recyc_fac_dom"/>
</dbReference>
<evidence type="ECO:0000256" key="4">
    <source>
        <dbReference type="SAM" id="MobiDB-lite"/>
    </source>
</evidence>
<dbReference type="GO" id="GO:0043023">
    <property type="term" value="F:ribosomal large subunit binding"/>
    <property type="evidence" value="ECO:0007669"/>
    <property type="project" value="TreeGrafter"/>
</dbReference>
<feature type="region of interest" description="Disordered" evidence="4">
    <location>
        <begin position="41"/>
        <end position="89"/>
    </location>
</feature>
<feature type="compositionally biased region" description="Basic residues" evidence="4">
    <location>
        <begin position="53"/>
        <end position="68"/>
    </location>
</feature>
<dbReference type="PANTHER" id="PTHR20982">
    <property type="entry name" value="RIBOSOME RECYCLING FACTOR"/>
    <property type="match status" value="1"/>
</dbReference>
<reference evidence="6" key="2">
    <citation type="submission" date="2023-05" db="EMBL/GenBank/DDBJ databases">
        <authorList>
            <consortium name="Lawrence Berkeley National Laboratory"/>
            <person name="Steindorff A."/>
            <person name="Hensen N."/>
            <person name="Bonometti L."/>
            <person name="Westerberg I."/>
            <person name="Brannstrom I.O."/>
            <person name="Guillou S."/>
            <person name="Cros-Aarteil S."/>
            <person name="Calhoun S."/>
            <person name="Haridas S."/>
            <person name="Kuo A."/>
            <person name="Mondo S."/>
            <person name="Pangilinan J."/>
            <person name="Riley R."/>
            <person name="Labutti K."/>
            <person name="Andreopoulos B."/>
            <person name="Lipzen A."/>
            <person name="Chen C."/>
            <person name="Yanf M."/>
            <person name="Daum C."/>
            <person name="Ng V."/>
            <person name="Clum A."/>
            <person name="Ohm R."/>
            <person name="Martin F."/>
            <person name="Silar P."/>
            <person name="Natvig D."/>
            <person name="Lalanne C."/>
            <person name="Gautier V."/>
            <person name="Ament-Velasquez S.L."/>
            <person name="Kruys A."/>
            <person name="Hutchinson M.I."/>
            <person name="Powell A.J."/>
            <person name="Barry K."/>
            <person name="Miller A.N."/>
            <person name="Grigoriev I.V."/>
            <person name="Debuchy R."/>
            <person name="Gladieux P."/>
            <person name="Thoren M.H."/>
            <person name="Johannesson H."/>
        </authorList>
    </citation>
    <scope>NUCLEOTIDE SEQUENCE</scope>
    <source>
        <strain evidence="6">CBS 508.74</strain>
    </source>
</reference>
<organism evidence="6 7">
    <name type="scientific">Canariomyces notabilis</name>
    <dbReference type="NCBI Taxonomy" id="2074819"/>
    <lineage>
        <taxon>Eukaryota</taxon>
        <taxon>Fungi</taxon>
        <taxon>Dikarya</taxon>
        <taxon>Ascomycota</taxon>
        <taxon>Pezizomycotina</taxon>
        <taxon>Sordariomycetes</taxon>
        <taxon>Sordariomycetidae</taxon>
        <taxon>Sordariales</taxon>
        <taxon>Chaetomiaceae</taxon>
        <taxon>Canariomyces</taxon>
    </lineage>
</organism>
<dbReference type="EMBL" id="MU853333">
    <property type="protein sequence ID" value="KAK4116475.1"/>
    <property type="molecule type" value="Genomic_DNA"/>
</dbReference>